<accession>A0AAU0PZJ8</accession>
<protein>
    <submittedName>
        <fullName evidence="3">Helicase-associated domain-containing protein</fullName>
    </submittedName>
</protein>
<dbReference type="AlphaFoldDB" id="A0AAU0PZJ8"/>
<dbReference type="EMBL" id="CP137757">
    <property type="protein sequence ID" value="WPF25436.1"/>
    <property type="molecule type" value="Genomic_DNA"/>
</dbReference>
<feature type="compositionally biased region" description="Low complexity" evidence="1">
    <location>
        <begin position="582"/>
        <end position="591"/>
    </location>
</feature>
<dbReference type="KEGG" id="cpsk:Q0N40_02505"/>
<keyword evidence="3" id="KW-0547">Nucleotide-binding</keyword>
<keyword evidence="4" id="KW-1185">Reference proteome</keyword>
<keyword evidence="3" id="KW-0378">Hydrolase</keyword>
<organism evidence="3 4">
    <name type="scientific">Corynebacterium pseudokroppenstedtii</name>
    <dbReference type="NCBI Taxonomy" id="2804917"/>
    <lineage>
        <taxon>Bacteria</taxon>
        <taxon>Bacillati</taxon>
        <taxon>Actinomycetota</taxon>
        <taxon>Actinomycetes</taxon>
        <taxon>Mycobacteriales</taxon>
        <taxon>Corynebacteriaceae</taxon>
        <taxon>Corynebacterium</taxon>
    </lineage>
</organism>
<feature type="region of interest" description="Disordered" evidence="1">
    <location>
        <begin position="227"/>
        <end position="258"/>
    </location>
</feature>
<sequence>MSSPGSVPDRLSEWLSQISDDQLSLILRERLENLFPMPAGSSQLAARLTSPFTVTQTVEALDMLSSACLEAMANLTDHGRNSGPLTVSDLYDRLTKSLAQVGVDESSMPTKHHVLSALEYLSEHGLVWGLPFPDTADHATVNSQFRVVPDAVRSLTSQIAFIEPPLPTGEDWTALLDTVTPQERRVLQRLHDAGGRGVHSPAKNSDPSAPVPHLISLGLLEVYDTVQSAGRPSSAHKGRTPSGTQRSDASGSAPHPPADVYVRLPLRVHNYLAGRHDNFVPTSLRPPEGFHFPPSPIPMKETPDDIIGTVSPARAQLSSAAAAEVSLTLFHMRELLRFAARTPFKALRNSEIGVRELRRAEKELSDIGLTRMRLITLLELARDLGFLDWGDPEALYDEADYGWWGPTRLAEEWIHADAGTQWALLAMGWFGSLAQTWVVGKDEDGKNINVFDEETVSPGALVLRRHLLSAARGFDPSATGKTEDVYSAYGYMYPQHVVYMDPQAVPSMVANAEAFGLISGRATTGVTDILLPLFRDIPPNRETHSTPMADYVLRLSRTYASQPTSQPTSVGSDSVESKEDIGSSQSNTTGSSTADLSLYDAYVVALIRHCQASFPAPSSTLIAQGDMTVLAPSPLDDTTTSMMDRIADVESPGLATLYRVSEDSLRRGMASGLTPEDISSFLSLRVLNGVPQGLTFLINDVGRFYGSVRGGEASCYLRIDDPQVVEDVLASPAASSAGLRKIVPTVLVGSVPLATALRDVAAEGFQVVQEDAGGMAVQSDSVARFDSRFDLSPADESETLTRYSVNVTPTPEGGIAGAIAAVRREDADDVEGRVLTHPQDWVPQLSHYARSGMQVIVTYVEKNGATKRYRMEPLTVTSGYFDGFDVHSSEVRRIAFHHVTSITLMDR</sequence>
<feature type="compositionally biased region" description="Polar residues" evidence="1">
    <location>
        <begin position="241"/>
        <end position="250"/>
    </location>
</feature>
<evidence type="ECO:0000313" key="4">
    <source>
        <dbReference type="Proteomes" id="UP001174314"/>
    </source>
</evidence>
<feature type="compositionally biased region" description="Polar residues" evidence="1">
    <location>
        <begin position="560"/>
        <end position="574"/>
    </location>
</feature>
<keyword evidence="3" id="KW-0347">Helicase</keyword>
<keyword evidence="3" id="KW-0067">ATP-binding</keyword>
<name>A0AAU0PZJ8_9CORY</name>
<proteinExistence type="predicted"/>
<feature type="region of interest" description="Disordered" evidence="1">
    <location>
        <begin position="560"/>
        <end position="591"/>
    </location>
</feature>
<feature type="domain" description="Helicase XPB/Ssl2 N-terminal" evidence="2">
    <location>
        <begin position="621"/>
        <end position="742"/>
    </location>
</feature>
<dbReference type="RefSeq" id="WP_204088114.1">
    <property type="nucleotide sequence ID" value="NZ_CP137757.1"/>
</dbReference>
<dbReference type="Pfam" id="PF13625">
    <property type="entry name" value="Helicase_C_3"/>
    <property type="match status" value="1"/>
</dbReference>
<evidence type="ECO:0000259" key="2">
    <source>
        <dbReference type="Pfam" id="PF13625"/>
    </source>
</evidence>
<dbReference type="Proteomes" id="UP001174314">
    <property type="component" value="Chromosome"/>
</dbReference>
<evidence type="ECO:0000313" key="3">
    <source>
        <dbReference type="EMBL" id="WPF25436.1"/>
    </source>
</evidence>
<dbReference type="InterPro" id="IPR032830">
    <property type="entry name" value="XPB/Ssl2_N"/>
</dbReference>
<reference evidence="3 4" key="1">
    <citation type="submission" date="2023-10" db="EMBL/GenBank/DDBJ databases">
        <title>complete genome sequence of Corynebacterium pseudokroppenstedtii P15-C1.</title>
        <authorList>
            <person name="Bruggemann H."/>
            <person name="Poehlein A."/>
        </authorList>
    </citation>
    <scope>NUCLEOTIDE SEQUENCE [LARGE SCALE GENOMIC DNA]</scope>
    <source>
        <strain evidence="3 4">P15_C1</strain>
    </source>
</reference>
<dbReference type="GO" id="GO:0004386">
    <property type="term" value="F:helicase activity"/>
    <property type="evidence" value="ECO:0007669"/>
    <property type="project" value="UniProtKB-KW"/>
</dbReference>
<gene>
    <name evidence="3" type="ORF">Q0N40_02505</name>
</gene>
<evidence type="ECO:0000256" key="1">
    <source>
        <dbReference type="SAM" id="MobiDB-lite"/>
    </source>
</evidence>